<comment type="similarity">
    <text evidence="6 7">Belongs to the FliO/MopB family.</text>
</comment>
<dbReference type="RefSeq" id="WP_126757915.1">
    <property type="nucleotide sequence ID" value="NZ_PIPQ01000007.1"/>
</dbReference>
<dbReference type="GO" id="GO:0009425">
    <property type="term" value="C:bacterial-type flagellum basal body"/>
    <property type="evidence" value="ECO:0007669"/>
    <property type="project" value="UniProtKB-SubCell"/>
</dbReference>
<evidence type="ECO:0000256" key="7">
    <source>
        <dbReference type="RuleBase" id="RU362064"/>
    </source>
</evidence>
<keyword evidence="3 7" id="KW-1133">Transmembrane helix</keyword>
<comment type="subcellular location">
    <subcellularLocation>
        <location evidence="7">Cell membrane</location>
    </subcellularLocation>
    <subcellularLocation>
        <location evidence="7">Bacterial flagellum basal body</location>
    </subcellularLocation>
</comment>
<dbReference type="EMBL" id="PIPQ01000007">
    <property type="protein sequence ID" value="RUO39039.1"/>
    <property type="molecule type" value="Genomic_DNA"/>
</dbReference>
<evidence type="ECO:0000256" key="5">
    <source>
        <dbReference type="ARBA" id="ARBA00023143"/>
    </source>
</evidence>
<dbReference type="Proteomes" id="UP000286976">
    <property type="component" value="Unassembled WGS sequence"/>
</dbReference>
<accession>A0A432WZ38</accession>
<protein>
    <recommendedName>
        <fullName evidence="7">Flagellar protein</fullName>
    </recommendedName>
</protein>
<keyword evidence="5 7" id="KW-0975">Bacterial flagellum</keyword>
<dbReference type="Pfam" id="PF04347">
    <property type="entry name" value="FliO"/>
    <property type="match status" value="1"/>
</dbReference>
<reference evidence="8 9" key="1">
    <citation type="journal article" date="2011" name="Front. Microbiol.">
        <title>Genomic signatures of strain selection and enhancement in Bacillus atrophaeus var. globigii, a historical biowarfare simulant.</title>
        <authorList>
            <person name="Gibbons H.S."/>
            <person name="Broomall S.M."/>
            <person name="McNew L.A."/>
            <person name="Daligault H."/>
            <person name="Chapman C."/>
            <person name="Bruce D."/>
            <person name="Karavis M."/>
            <person name="Krepps M."/>
            <person name="McGregor P.A."/>
            <person name="Hong C."/>
            <person name="Park K.H."/>
            <person name="Akmal A."/>
            <person name="Feldman A."/>
            <person name="Lin J.S."/>
            <person name="Chang W.E."/>
            <person name="Higgs B.W."/>
            <person name="Demirev P."/>
            <person name="Lindquist J."/>
            <person name="Liem A."/>
            <person name="Fochler E."/>
            <person name="Read T.D."/>
            <person name="Tapia R."/>
            <person name="Johnson S."/>
            <person name="Bishop-Lilly K.A."/>
            <person name="Detter C."/>
            <person name="Han C."/>
            <person name="Sozhamannan S."/>
            <person name="Rosenzweig C.N."/>
            <person name="Skowronski E.W."/>
        </authorList>
    </citation>
    <scope>NUCLEOTIDE SEQUENCE [LARGE SCALE GENOMIC DNA]</scope>
    <source>
        <strain evidence="8 9">AIT1</strain>
    </source>
</reference>
<evidence type="ECO:0000256" key="6">
    <source>
        <dbReference type="ARBA" id="ARBA00037937"/>
    </source>
</evidence>
<dbReference type="PANTHER" id="PTHR38766">
    <property type="entry name" value="FLAGELLAR PROTEIN FLIO"/>
    <property type="match status" value="1"/>
</dbReference>
<dbReference type="NCBIfam" id="TIGR03500">
    <property type="entry name" value="FliO_TIGR"/>
    <property type="match status" value="1"/>
</dbReference>
<evidence type="ECO:0000256" key="3">
    <source>
        <dbReference type="ARBA" id="ARBA00022989"/>
    </source>
</evidence>
<keyword evidence="9" id="KW-1185">Reference proteome</keyword>
<evidence type="ECO:0000313" key="8">
    <source>
        <dbReference type="EMBL" id="RUO39039.1"/>
    </source>
</evidence>
<gene>
    <name evidence="8" type="primary">fliO</name>
    <name evidence="8" type="ORF">CWE15_09830</name>
</gene>
<evidence type="ECO:0000256" key="2">
    <source>
        <dbReference type="ARBA" id="ARBA00022692"/>
    </source>
</evidence>
<keyword evidence="2 7" id="KW-0812">Transmembrane</keyword>
<keyword evidence="8" id="KW-0969">Cilium</keyword>
<dbReference type="InterPro" id="IPR022781">
    <property type="entry name" value="Flagellar_biosynth_FliO"/>
</dbReference>
<dbReference type="PANTHER" id="PTHR38766:SF1">
    <property type="entry name" value="FLAGELLAR PROTEIN FLIO"/>
    <property type="match status" value="1"/>
</dbReference>
<name>A0A432WZ38_9GAMM</name>
<evidence type="ECO:0000313" key="9">
    <source>
        <dbReference type="Proteomes" id="UP000286976"/>
    </source>
</evidence>
<organism evidence="8 9">
    <name type="scientific">Aliidiomarina taiwanensis</name>
    <dbReference type="NCBI Taxonomy" id="946228"/>
    <lineage>
        <taxon>Bacteria</taxon>
        <taxon>Pseudomonadati</taxon>
        <taxon>Pseudomonadota</taxon>
        <taxon>Gammaproteobacteria</taxon>
        <taxon>Alteromonadales</taxon>
        <taxon>Idiomarinaceae</taxon>
        <taxon>Aliidiomarina</taxon>
    </lineage>
</organism>
<dbReference type="GO" id="GO:0005886">
    <property type="term" value="C:plasma membrane"/>
    <property type="evidence" value="ECO:0007669"/>
    <property type="project" value="UniProtKB-SubCell"/>
</dbReference>
<dbReference type="InterPro" id="IPR052205">
    <property type="entry name" value="FliO/MopB"/>
</dbReference>
<keyword evidence="8" id="KW-0966">Cell projection</keyword>
<evidence type="ECO:0000256" key="1">
    <source>
        <dbReference type="ARBA" id="ARBA00022475"/>
    </source>
</evidence>
<feature type="transmembrane region" description="Helical" evidence="7">
    <location>
        <begin position="24"/>
        <end position="45"/>
    </location>
</feature>
<keyword evidence="8" id="KW-0282">Flagellum</keyword>
<dbReference type="GO" id="GO:0044781">
    <property type="term" value="P:bacterial-type flagellum organization"/>
    <property type="evidence" value="ECO:0007669"/>
    <property type="project" value="UniProtKB-UniRule"/>
</dbReference>
<proteinExistence type="inferred from homology"/>
<keyword evidence="1 7" id="KW-1003">Cell membrane</keyword>
<evidence type="ECO:0000256" key="4">
    <source>
        <dbReference type="ARBA" id="ARBA00023136"/>
    </source>
</evidence>
<sequence length="109" mass="11600">MQEAQSTTSVVGANSGPIMSWGDVGTTLVMLIVVLAVILALAHVVKRFHLGLPKHKKQDVQVVSTSMVGPKERVVVVQVADVQLVLGVTAQQVSLLKELPKPKDPDVQA</sequence>
<keyword evidence="4 7" id="KW-0472">Membrane</keyword>
<comment type="caution">
    <text evidence="8">The sequence shown here is derived from an EMBL/GenBank/DDBJ whole genome shotgun (WGS) entry which is preliminary data.</text>
</comment>
<dbReference type="AlphaFoldDB" id="A0A432WZ38"/>